<protein>
    <submittedName>
        <fullName evidence="1">Uncharacterized protein</fullName>
    </submittedName>
</protein>
<dbReference type="EMBL" id="GBRH01264310">
    <property type="protein sequence ID" value="JAD33585.1"/>
    <property type="molecule type" value="Transcribed_RNA"/>
</dbReference>
<dbReference type="AlphaFoldDB" id="A0A0A8ZA43"/>
<reference evidence="1" key="1">
    <citation type="submission" date="2014-09" db="EMBL/GenBank/DDBJ databases">
        <authorList>
            <person name="Magalhaes I.L.F."/>
            <person name="Oliveira U."/>
            <person name="Santos F.R."/>
            <person name="Vidigal T.H.D.A."/>
            <person name="Brescovit A.D."/>
            <person name="Santos A.J."/>
        </authorList>
    </citation>
    <scope>NUCLEOTIDE SEQUENCE</scope>
    <source>
        <tissue evidence="1">Shoot tissue taken approximately 20 cm above the soil surface</tissue>
    </source>
</reference>
<dbReference type="EMBL" id="GBRH01186208">
    <property type="protein sequence ID" value="JAE11688.1"/>
    <property type="molecule type" value="Transcribed_RNA"/>
</dbReference>
<accession>A0A0A8ZA43</accession>
<name>A0A0A8ZA43_ARUDO</name>
<organism evidence="1">
    <name type="scientific">Arundo donax</name>
    <name type="common">Giant reed</name>
    <name type="synonym">Donax arundinaceus</name>
    <dbReference type="NCBI Taxonomy" id="35708"/>
    <lineage>
        <taxon>Eukaryota</taxon>
        <taxon>Viridiplantae</taxon>
        <taxon>Streptophyta</taxon>
        <taxon>Embryophyta</taxon>
        <taxon>Tracheophyta</taxon>
        <taxon>Spermatophyta</taxon>
        <taxon>Magnoliopsida</taxon>
        <taxon>Liliopsida</taxon>
        <taxon>Poales</taxon>
        <taxon>Poaceae</taxon>
        <taxon>PACMAD clade</taxon>
        <taxon>Arundinoideae</taxon>
        <taxon>Arundineae</taxon>
        <taxon>Arundo</taxon>
    </lineage>
</organism>
<sequence length="27" mass="3588">MIVKFEFKFIIRLLFYRESFTLMRWWS</sequence>
<evidence type="ECO:0000313" key="1">
    <source>
        <dbReference type="EMBL" id="JAD33585.1"/>
    </source>
</evidence>
<proteinExistence type="predicted"/>
<reference evidence="1" key="2">
    <citation type="journal article" date="2015" name="Data Brief">
        <title>Shoot transcriptome of the giant reed, Arundo donax.</title>
        <authorList>
            <person name="Barrero R.A."/>
            <person name="Guerrero F.D."/>
            <person name="Moolhuijzen P."/>
            <person name="Goolsby J.A."/>
            <person name="Tidwell J."/>
            <person name="Bellgard S.E."/>
            <person name="Bellgard M.I."/>
        </authorList>
    </citation>
    <scope>NUCLEOTIDE SEQUENCE</scope>
    <source>
        <tissue evidence="1">Shoot tissue taken approximately 20 cm above the soil surface</tissue>
    </source>
</reference>